<feature type="region of interest" description="Disordered" evidence="1">
    <location>
        <begin position="358"/>
        <end position="377"/>
    </location>
</feature>
<reference evidence="4" key="1">
    <citation type="journal article" date="2006" name="Science">
        <title>Phytophthora genome sequences uncover evolutionary origins and mechanisms of pathogenesis.</title>
        <authorList>
            <person name="Tyler B.M."/>
            <person name="Tripathy S."/>
            <person name="Zhang X."/>
            <person name="Dehal P."/>
            <person name="Jiang R.H."/>
            <person name="Aerts A."/>
            <person name="Arredondo F.D."/>
            <person name="Baxter L."/>
            <person name="Bensasson D."/>
            <person name="Beynon J.L."/>
            <person name="Chapman J."/>
            <person name="Damasceno C.M."/>
            <person name="Dorrance A.E."/>
            <person name="Dou D."/>
            <person name="Dickerman A.W."/>
            <person name="Dubchak I.L."/>
            <person name="Garbelotto M."/>
            <person name="Gijzen M."/>
            <person name="Gordon S.G."/>
            <person name="Govers F."/>
            <person name="Grunwald N.J."/>
            <person name="Huang W."/>
            <person name="Ivors K.L."/>
            <person name="Jones R.W."/>
            <person name="Kamoun S."/>
            <person name="Krampis K."/>
            <person name="Lamour K.H."/>
            <person name="Lee M.K."/>
            <person name="McDonald W.H."/>
            <person name="Medina M."/>
            <person name="Meijer H.J."/>
            <person name="Nordberg E.K."/>
            <person name="Maclean D.J."/>
            <person name="Ospina-Giraldo M.D."/>
            <person name="Morris P.F."/>
            <person name="Phuntumart V."/>
            <person name="Putnam N.H."/>
            <person name="Rash S."/>
            <person name="Rose J.K."/>
            <person name="Sakihama Y."/>
            <person name="Salamov A.A."/>
            <person name="Savidor A."/>
            <person name="Scheuring C.F."/>
            <person name="Smith B.M."/>
            <person name="Sobral B.W."/>
            <person name="Terry A."/>
            <person name="Torto-Alalibo T.A."/>
            <person name="Win J."/>
            <person name="Xu Z."/>
            <person name="Zhang H."/>
            <person name="Grigoriev I.V."/>
            <person name="Rokhsar D.S."/>
            <person name="Boore J.L."/>
        </authorList>
    </citation>
    <scope>NUCLEOTIDE SEQUENCE [LARGE SCALE GENOMIC DNA]</scope>
    <source>
        <strain evidence="4">Pr102</strain>
    </source>
</reference>
<protein>
    <submittedName>
        <fullName evidence="3">Uncharacterized protein</fullName>
    </submittedName>
</protein>
<dbReference type="InParanoid" id="H3H8H8"/>
<dbReference type="EMBL" id="DS567447">
    <property type="status" value="NOT_ANNOTATED_CDS"/>
    <property type="molecule type" value="Genomic_DNA"/>
</dbReference>
<dbReference type="EnsemblProtists" id="Phyra87099">
    <property type="protein sequence ID" value="Phyra87099"/>
    <property type="gene ID" value="Phyra87099"/>
</dbReference>
<dbReference type="VEuPathDB" id="FungiDB:KRP22_199"/>
<feature type="compositionally biased region" description="Low complexity" evidence="1">
    <location>
        <begin position="365"/>
        <end position="377"/>
    </location>
</feature>
<dbReference type="STRING" id="164328.H3H8H8"/>
<dbReference type="AlphaFoldDB" id="H3H8H8"/>
<keyword evidence="2" id="KW-0732">Signal</keyword>
<dbReference type="HOGENOM" id="CLU_481127_0_0_1"/>
<evidence type="ECO:0000313" key="3">
    <source>
        <dbReference type="EnsemblProtists" id="Phyra87099"/>
    </source>
</evidence>
<name>H3H8H8_PHYRM</name>
<dbReference type="VEuPathDB" id="FungiDB:KRP23_7813"/>
<organism evidence="3 4">
    <name type="scientific">Phytophthora ramorum</name>
    <name type="common">Sudden oak death agent</name>
    <dbReference type="NCBI Taxonomy" id="164328"/>
    <lineage>
        <taxon>Eukaryota</taxon>
        <taxon>Sar</taxon>
        <taxon>Stramenopiles</taxon>
        <taxon>Oomycota</taxon>
        <taxon>Peronosporomycetes</taxon>
        <taxon>Peronosporales</taxon>
        <taxon>Peronosporaceae</taxon>
        <taxon>Phytophthora</taxon>
    </lineage>
</organism>
<sequence>MRALRTLVLLAAGLAVGIARITADAATLAGIPPPTGQEAAGPAPQTQEEVATTAQRQMKRLLLNSETMPSPRDPFMFDNHLVGDVSVQSHPVYGSASLAYVNVGDVVFFGGLDARTVIGVTTTTISFDEGLQHRLTGGESIQVRKRVFATVEETTLQTMMNSRGIHLYSHDDTVDSASPHKVLQLRHFADASSIKARLLPGNVSVVHGSNVVTTLVDLSKELSGSTFVRLAGGSYLVDPAHPVTSTQFFLDRPFAGSSYDDLPIFLDGVGAGILLEVTAGQAGLGEDASSGSIEIGSGVGKAGPSGVITLSSGDAKSGSGPNLGGDIELTAADAVSLSDSRVTGGSISGDIDLRTTPSATTGSITLVSGTSSSGNSGSVSVLTSGASGGASGSIIVRVGSGDAAVGGNVDIGSGESTKAQGVGGRVLVQGGTGVGTGGNVELSAGSVSGQTAGVGGKVLISSGTSDTAASGEVAMSSAVSKASTSGAVRVSSGAASAGNSGTVSISTGASTGGASGSISLSVGSGDSPTGGAVYVDGGTSTGTGGVVKVRGGTGSSVGGDLTLEGGA</sequence>
<evidence type="ECO:0000256" key="1">
    <source>
        <dbReference type="SAM" id="MobiDB-lite"/>
    </source>
</evidence>
<dbReference type="Proteomes" id="UP000005238">
    <property type="component" value="Unassembled WGS sequence"/>
</dbReference>
<evidence type="ECO:0000256" key="2">
    <source>
        <dbReference type="SAM" id="SignalP"/>
    </source>
</evidence>
<proteinExistence type="predicted"/>
<feature type="chain" id="PRO_5003588319" evidence="2">
    <location>
        <begin position="20"/>
        <end position="567"/>
    </location>
</feature>
<dbReference type="eggNOG" id="ENOG502SH98">
    <property type="taxonomic scope" value="Eukaryota"/>
</dbReference>
<evidence type="ECO:0000313" key="4">
    <source>
        <dbReference type="Proteomes" id="UP000005238"/>
    </source>
</evidence>
<keyword evidence="4" id="KW-1185">Reference proteome</keyword>
<reference evidence="3" key="2">
    <citation type="submission" date="2015-06" db="UniProtKB">
        <authorList>
            <consortium name="EnsemblProtists"/>
        </authorList>
    </citation>
    <scope>IDENTIFICATION</scope>
    <source>
        <strain evidence="3">Pr102</strain>
    </source>
</reference>
<feature type="signal peptide" evidence="2">
    <location>
        <begin position="1"/>
        <end position="19"/>
    </location>
</feature>
<accession>H3H8H8</accession>